<comment type="function">
    <text evidence="13">Cell wall formation. Adds enolpyruvyl to UDP-N-acetylglucosamine.</text>
</comment>
<evidence type="ECO:0000313" key="16">
    <source>
        <dbReference type="Proteomes" id="UP000246635"/>
    </source>
</evidence>
<evidence type="ECO:0000256" key="9">
    <source>
        <dbReference type="ARBA" id="ARBA00023316"/>
    </source>
</evidence>
<dbReference type="GO" id="GO:0019277">
    <property type="term" value="P:UDP-N-acetylgalactosamine biosynthetic process"/>
    <property type="evidence" value="ECO:0007669"/>
    <property type="project" value="InterPro"/>
</dbReference>
<accession>A0A2V2YJF8</accession>
<reference evidence="15 16" key="1">
    <citation type="submission" date="2018-05" db="EMBL/GenBank/DDBJ databases">
        <title>Genomic Encyclopedia of Type Strains, Phase III (KMG-III): the genomes of soil and plant-associated and newly described type strains.</title>
        <authorList>
            <person name="Whitman W."/>
        </authorList>
    </citation>
    <scope>NUCLEOTIDE SEQUENCE [LARGE SCALE GENOMIC DNA]</scope>
    <source>
        <strain evidence="15 16">CECT 5696</strain>
    </source>
</reference>
<feature type="binding site" evidence="13">
    <location>
        <begin position="22"/>
        <end position="23"/>
    </location>
    <ligand>
        <name>phosphoenolpyruvate</name>
        <dbReference type="ChEBI" id="CHEBI:58702"/>
    </ligand>
</feature>
<feature type="active site" description="Proton donor" evidence="13">
    <location>
        <position position="117"/>
    </location>
</feature>
<keyword evidence="10" id="KW-0670">Pyruvate</keyword>
<dbReference type="AlphaFoldDB" id="A0A2V2YJF8"/>
<dbReference type="GO" id="GO:0008360">
    <property type="term" value="P:regulation of cell shape"/>
    <property type="evidence" value="ECO:0007669"/>
    <property type="project" value="UniProtKB-KW"/>
</dbReference>
<dbReference type="PANTHER" id="PTHR43783">
    <property type="entry name" value="UDP-N-ACETYLGLUCOSAMINE 1-CARBOXYVINYLTRANSFERASE"/>
    <property type="match status" value="1"/>
</dbReference>
<keyword evidence="16" id="KW-1185">Reference proteome</keyword>
<dbReference type="GO" id="GO:0009252">
    <property type="term" value="P:peptidoglycan biosynthetic process"/>
    <property type="evidence" value="ECO:0007669"/>
    <property type="project" value="UniProtKB-UniRule"/>
</dbReference>
<dbReference type="GO" id="GO:0008760">
    <property type="term" value="F:UDP-N-acetylglucosamine 1-carboxyvinyltransferase activity"/>
    <property type="evidence" value="ECO:0007669"/>
    <property type="project" value="UniProtKB-UniRule"/>
</dbReference>
<dbReference type="CDD" id="cd01555">
    <property type="entry name" value="UdpNAET"/>
    <property type="match status" value="1"/>
</dbReference>
<dbReference type="Gene3D" id="3.65.10.10">
    <property type="entry name" value="Enolpyruvate transferase domain"/>
    <property type="match status" value="2"/>
</dbReference>
<dbReference type="GO" id="GO:0005737">
    <property type="term" value="C:cytoplasm"/>
    <property type="evidence" value="ECO:0007669"/>
    <property type="project" value="UniProtKB-SubCell"/>
</dbReference>
<dbReference type="EC" id="2.5.1.7" evidence="13"/>
<dbReference type="InterPro" id="IPR050068">
    <property type="entry name" value="MurA_subfamily"/>
</dbReference>
<comment type="caution">
    <text evidence="15">The sequence shown here is derived from an EMBL/GenBank/DDBJ whole genome shotgun (WGS) entry which is preliminary data.</text>
</comment>
<dbReference type="GO" id="GO:0071555">
    <property type="term" value="P:cell wall organization"/>
    <property type="evidence" value="ECO:0007669"/>
    <property type="project" value="UniProtKB-KW"/>
</dbReference>
<dbReference type="InterPro" id="IPR001986">
    <property type="entry name" value="Enolpyruvate_Tfrase_dom"/>
</dbReference>
<evidence type="ECO:0000256" key="2">
    <source>
        <dbReference type="ARBA" id="ARBA00004752"/>
    </source>
</evidence>
<comment type="similarity">
    <text evidence="11 13">Belongs to the EPSP synthase family. MurA subfamily.</text>
</comment>
<comment type="catalytic activity">
    <reaction evidence="12 13">
        <text>phosphoenolpyruvate + UDP-N-acetyl-alpha-D-glucosamine = UDP-N-acetyl-3-O-(1-carboxyvinyl)-alpha-D-glucosamine + phosphate</text>
        <dbReference type="Rhea" id="RHEA:18681"/>
        <dbReference type="ChEBI" id="CHEBI:43474"/>
        <dbReference type="ChEBI" id="CHEBI:57705"/>
        <dbReference type="ChEBI" id="CHEBI:58702"/>
        <dbReference type="ChEBI" id="CHEBI:68483"/>
        <dbReference type="EC" id="2.5.1.7"/>
    </reaction>
</comment>
<evidence type="ECO:0000256" key="6">
    <source>
        <dbReference type="ARBA" id="ARBA00022960"/>
    </source>
</evidence>
<dbReference type="HAMAP" id="MF_00111">
    <property type="entry name" value="MurA"/>
    <property type="match status" value="1"/>
</dbReference>
<dbReference type="RefSeq" id="WP_110047664.1">
    <property type="nucleotide sequence ID" value="NZ_CP054612.1"/>
</dbReference>
<feature type="binding site" evidence="13">
    <location>
        <position position="327"/>
    </location>
    <ligand>
        <name>UDP-N-acetyl-alpha-D-glucosamine</name>
        <dbReference type="ChEBI" id="CHEBI:57705"/>
    </ligand>
</feature>
<proteinExistence type="inferred from homology"/>
<evidence type="ECO:0000256" key="12">
    <source>
        <dbReference type="ARBA" id="ARBA00047527"/>
    </source>
</evidence>
<dbReference type="InterPro" id="IPR036968">
    <property type="entry name" value="Enolpyruvate_Tfrase_sf"/>
</dbReference>
<dbReference type="OrthoDB" id="9803760at2"/>
<evidence type="ECO:0000256" key="8">
    <source>
        <dbReference type="ARBA" id="ARBA00023306"/>
    </source>
</evidence>
<evidence type="ECO:0000259" key="14">
    <source>
        <dbReference type="Pfam" id="PF00275"/>
    </source>
</evidence>
<dbReference type="PROSITE" id="PS51257">
    <property type="entry name" value="PROKAR_LIPOPROTEIN"/>
    <property type="match status" value="1"/>
</dbReference>
<sequence>MKRIIVQPSPALSGSVRIPGAKNSTLALIAAACLADEPVRLCDIPSIADIQIIEQIAEGMGLVIQREAVGQLLIDARAVHAAVIEPAKASAFRTAYYFVGALLAKHGRVSVGYPGGDDFVSRPIDQHVKALTAMGARFTFHADHYVVEAASLVGADIYFDMITSGATMNVMMAAARAKGRTVLRNAARDPEVVDTANLLIQMGARIRGAGTDTIVIDGVSNLKGCTYHVIPDRLIAGAFLMAAGVTGGSVTVMDVIPEHLGSCLAKLTEIGLHIETTSSTITAHATGVYRATRVRTAMYPGFATDLQQPLTSLLLKAPGRSLISDRIYPNRFQHAAQLRRMGADIEVRSGVARLNGGKPLTGALVHASDIRAGIALIMAGMIAEGKTTVMGVHHIERGYENMIEDFRLLGANIAVCQSDDEELRWLASSAT</sequence>
<dbReference type="NCBIfam" id="TIGR01072">
    <property type="entry name" value="murA"/>
    <property type="match status" value="1"/>
</dbReference>
<feature type="binding site" evidence="13">
    <location>
        <position position="305"/>
    </location>
    <ligand>
        <name>UDP-N-acetyl-alpha-D-glucosamine</name>
        <dbReference type="ChEBI" id="CHEBI:57705"/>
    </ligand>
</feature>
<evidence type="ECO:0000256" key="3">
    <source>
        <dbReference type="ARBA" id="ARBA00022490"/>
    </source>
</evidence>
<keyword evidence="4 13" id="KW-0132">Cell division</keyword>
<dbReference type="Proteomes" id="UP000246635">
    <property type="component" value="Unassembled WGS sequence"/>
</dbReference>
<name>A0A2V2YJF8_9BACL</name>
<keyword evidence="6 13" id="KW-0133">Cell shape</keyword>
<keyword evidence="3 13" id="KW-0963">Cytoplasm</keyword>
<evidence type="ECO:0000256" key="1">
    <source>
        <dbReference type="ARBA" id="ARBA00004496"/>
    </source>
</evidence>
<evidence type="ECO:0000256" key="10">
    <source>
        <dbReference type="ARBA" id="ARBA00023317"/>
    </source>
</evidence>
<dbReference type="PANTHER" id="PTHR43783:SF2">
    <property type="entry name" value="UDP-N-ACETYLGLUCOSAMINE 1-CARBOXYVINYLTRANSFERASE 2"/>
    <property type="match status" value="1"/>
</dbReference>
<dbReference type="InterPro" id="IPR005750">
    <property type="entry name" value="UDP_GlcNAc_COvinyl_MurA"/>
</dbReference>
<gene>
    <name evidence="13" type="primary">murA</name>
    <name evidence="15" type="ORF">DFQ01_1556</name>
</gene>
<feature type="binding site" evidence="13">
    <location>
        <begin position="122"/>
        <end position="126"/>
    </location>
    <ligand>
        <name>UDP-N-acetyl-alpha-D-glucosamine</name>
        <dbReference type="ChEBI" id="CHEBI:57705"/>
    </ligand>
</feature>
<evidence type="ECO:0000256" key="13">
    <source>
        <dbReference type="HAMAP-Rule" id="MF_00111"/>
    </source>
</evidence>
<evidence type="ECO:0000256" key="4">
    <source>
        <dbReference type="ARBA" id="ARBA00022618"/>
    </source>
</evidence>
<evidence type="ECO:0000256" key="7">
    <source>
        <dbReference type="ARBA" id="ARBA00022984"/>
    </source>
</evidence>
<keyword evidence="7 13" id="KW-0573">Peptidoglycan synthesis</keyword>
<feature type="binding site" evidence="13">
    <location>
        <position position="93"/>
    </location>
    <ligand>
        <name>UDP-N-acetyl-alpha-D-glucosamine</name>
        <dbReference type="ChEBI" id="CHEBI:57705"/>
    </ligand>
</feature>
<dbReference type="SUPFAM" id="SSF55205">
    <property type="entry name" value="EPT/RTPC-like"/>
    <property type="match status" value="1"/>
</dbReference>
<dbReference type="GO" id="GO:0051301">
    <property type="term" value="P:cell division"/>
    <property type="evidence" value="ECO:0007669"/>
    <property type="project" value="UniProtKB-KW"/>
</dbReference>
<organism evidence="15 16">
    <name type="scientific">Paenibacillus cellulosilyticus</name>
    <dbReference type="NCBI Taxonomy" id="375489"/>
    <lineage>
        <taxon>Bacteria</taxon>
        <taxon>Bacillati</taxon>
        <taxon>Bacillota</taxon>
        <taxon>Bacilli</taxon>
        <taxon>Bacillales</taxon>
        <taxon>Paenibacillaceae</taxon>
        <taxon>Paenibacillus</taxon>
    </lineage>
</organism>
<dbReference type="NCBIfam" id="NF006873">
    <property type="entry name" value="PRK09369.1"/>
    <property type="match status" value="1"/>
</dbReference>
<keyword evidence="8 13" id="KW-0131">Cell cycle</keyword>
<comment type="pathway">
    <text evidence="2 13">Cell wall biogenesis; peptidoglycan biosynthesis.</text>
</comment>
<dbReference type="UniPathway" id="UPA00219"/>
<dbReference type="EMBL" id="QGTQ01000055">
    <property type="protein sequence ID" value="PWV88190.1"/>
    <property type="molecule type" value="Genomic_DNA"/>
</dbReference>
<feature type="domain" description="Enolpyruvate transferase" evidence="14">
    <location>
        <begin position="7"/>
        <end position="405"/>
    </location>
</feature>
<keyword evidence="9 13" id="KW-0961">Cell wall biogenesis/degradation</keyword>
<dbReference type="Pfam" id="PF00275">
    <property type="entry name" value="EPSP_synthase"/>
    <property type="match status" value="1"/>
</dbReference>
<evidence type="ECO:0000256" key="11">
    <source>
        <dbReference type="ARBA" id="ARBA00038367"/>
    </source>
</evidence>
<keyword evidence="5 13" id="KW-0808">Transferase</keyword>
<comment type="subcellular location">
    <subcellularLocation>
        <location evidence="1 13">Cytoplasm</location>
    </subcellularLocation>
</comment>
<protein>
    <recommendedName>
        <fullName evidence="13">UDP-N-acetylglucosamine 1-carboxyvinyltransferase</fullName>
        <ecNumber evidence="13">2.5.1.7</ecNumber>
    </recommendedName>
    <alternativeName>
        <fullName evidence="13">Enoylpyruvate transferase</fullName>
    </alternativeName>
    <alternativeName>
        <fullName evidence="13">UDP-N-acetylglucosamine enolpyruvyl transferase</fullName>
        <shortName evidence="13">EPT</shortName>
    </alternativeName>
</protein>
<evidence type="ECO:0000313" key="15">
    <source>
        <dbReference type="EMBL" id="PWV88190.1"/>
    </source>
</evidence>
<dbReference type="InterPro" id="IPR013792">
    <property type="entry name" value="RNA3'P_cycl/enolpyr_Trfase_a/b"/>
</dbReference>
<comment type="caution">
    <text evidence="13">Lacks conserved residue(s) required for the propagation of feature annotation.</text>
</comment>
<evidence type="ECO:0000256" key="5">
    <source>
        <dbReference type="ARBA" id="ARBA00022679"/>
    </source>
</evidence>